<organism evidence="4 5">
    <name type="scientific">Corynebacterium guangdongense</name>
    <dbReference type="NCBI Taxonomy" id="1783348"/>
    <lineage>
        <taxon>Bacteria</taxon>
        <taxon>Bacillati</taxon>
        <taxon>Actinomycetota</taxon>
        <taxon>Actinomycetes</taxon>
        <taxon>Mycobacteriales</taxon>
        <taxon>Corynebacteriaceae</taxon>
        <taxon>Corynebacterium</taxon>
    </lineage>
</organism>
<proteinExistence type="predicted"/>
<accession>A0ABU1ZZ58</accession>
<keyword evidence="1 2" id="KW-0238">DNA-binding</keyword>
<name>A0ABU1ZZ58_9CORY</name>
<sequence length="170" mass="19316">MAQQTVTVTGNLIDDPFMRHNVTKDNQVTKIRIAASRSVRDKESNNWQNFDQLYINGEMWGELAKNVKKSLRKGMPVIVTGYLVTDEWPDDRFRDVEGNVLQRQQVRLRVFQIGLDLNRYIISSRRTDVAAHTPEGMESPEPAEAADLADGTMGTTAEEPMTREDEYANA</sequence>
<dbReference type="EMBL" id="JAVDXZ010000001">
    <property type="protein sequence ID" value="MDR7330130.1"/>
    <property type="molecule type" value="Genomic_DNA"/>
</dbReference>
<dbReference type="PANTHER" id="PTHR10302">
    <property type="entry name" value="SINGLE-STRANDED DNA-BINDING PROTEIN"/>
    <property type="match status" value="1"/>
</dbReference>
<reference evidence="4" key="1">
    <citation type="submission" date="2023-07" db="EMBL/GenBank/DDBJ databases">
        <title>Sequencing the genomes of 1000 actinobacteria strains.</title>
        <authorList>
            <person name="Klenk H.-P."/>
        </authorList>
    </citation>
    <scope>NUCLEOTIDE SEQUENCE</scope>
    <source>
        <strain evidence="4">DSM 107476</strain>
    </source>
</reference>
<feature type="region of interest" description="Disordered" evidence="3">
    <location>
        <begin position="129"/>
        <end position="170"/>
    </location>
</feature>
<dbReference type="CDD" id="cd04496">
    <property type="entry name" value="SSB_OBF"/>
    <property type="match status" value="1"/>
</dbReference>
<gene>
    <name evidence="4" type="ORF">J2S39_001806</name>
</gene>
<evidence type="ECO:0000256" key="2">
    <source>
        <dbReference type="PROSITE-ProRule" id="PRU00252"/>
    </source>
</evidence>
<evidence type="ECO:0000256" key="3">
    <source>
        <dbReference type="SAM" id="MobiDB-lite"/>
    </source>
</evidence>
<evidence type="ECO:0000256" key="1">
    <source>
        <dbReference type="ARBA" id="ARBA00023125"/>
    </source>
</evidence>
<dbReference type="Pfam" id="PF00436">
    <property type="entry name" value="SSB"/>
    <property type="match status" value="1"/>
</dbReference>
<dbReference type="GO" id="GO:0003677">
    <property type="term" value="F:DNA binding"/>
    <property type="evidence" value="ECO:0007669"/>
    <property type="project" value="UniProtKB-KW"/>
</dbReference>
<dbReference type="RefSeq" id="WP_290195549.1">
    <property type="nucleotide sequence ID" value="NZ_CP047654.1"/>
</dbReference>
<dbReference type="Gene3D" id="2.40.50.140">
    <property type="entry name" value="Nucleic acid-binding proteins"/>
    <property type="match status" value="1"/>
</dbReference>
<dbReference type="Proteomes" id="UP001180840">
    <property type="component" value="Unassembled WGS sequence"/>
</dbReference>
<dbReference type="PROSITE" id="PS50935">
    <property type="entry name" value="SSB"/>
    <property type="match status" value="1"/>
</dbReference>
<dbReference type="PANTHER" id="PTHR10302:SF27">
    <property type="entry name" value="SINGLE-STRANDED DNA-BINDING PROTEIN"/>
    <property type="match status" value="1"/>
</dbReference>
<evidence type="ECO:0000313" key="4">
    <source>
        <dbReference type="EMBL" id="MDR7330130.1"/>
    </source>
</evidence>
<evidence type="ECO:0000313" key="5">
    <source>
        <dbReference type="Proteomes" id="UP001180840"/>
    </source>
</evidence>
<dbReference type="SUPFAM" id="SSF50249">
    <property type="entry name" value="Nucleic acid-binding proteins"/>
    <property type="match status" value="1"/>
</dbReference>
<feature type="compositionally biased region" description="Basic and acidic residues" evidence="3">
    <location>
        <begin position="160"/>
        <end position="170"/>
    </location>
</feature>
<dbReference type="InterPro" id="IPR000424">
    <property type="entry name" value="Primosome_PriB/ssb"/>
</dbReference>
<keyword evidence="5" id="KW-1185">Reference proteome</keyword>
<comment type="caution">
    <text evidence="4">The sequence shown here is derived from an EMBL/GenBank/DDBJ whole genome shotgun (WGS) entry which is preliminary data.</text>
</comment>
<dbReference type="InterPro" id="IPR012340">
    <property type="entry name" value="NA-bd_OB-fold"/>
</dbReference>
<dbReference type="InterPro" id="IPR011344">
    <property type="entry name" value="ssDNA-bd"/>
</dbReference>
<protein>
    <submittedName>
        <fullName evidence="4">Single-strand DNA-binding protein</fullName>
    </submittedName>
</protein>